<proteinExistence type="inferred from homology"/>
<evidence type="ECO:0000313" key="7">
    <source>
        <dbReference type="EMBL" id="MFD2660359.1"/>
    </source>
</evidence>
<dbReference type="InterPro" id="IPR016840">
    <property type="entry name" value="Glyco_hydro_43_endo_a_Ara-ase"/>
</dbReference>
<dbReference type="Gene3D" id="2.115.10.20">
    <property type="entry name" value="Glycosyl hydrolase domain, family 43"/>
    <property type="match status" value="1"/>
</dbReference>
<dbReference type="SUPFAM" id="SSF75005">
    <property type="entry name" value="Arabinanase/levansucrase/invertase"/>
    <property type="match status" value="1"/>
</dbReference>
<keyword evidence="3 5" id="KW-0378">Hydrolase</keyword>
<sequence length="319" mass="34736">MKARFKQWISIFAAVSLLLGMSAAVPGKSYAAFWNLNGAIVTHDPSIIKEGDIWWNFATGSGLPVSYSLNGGTTWNTGVPIFSQPLSWWSTYVPNQTYNDVWAPDVKTYNGKVWLYYSISTFGSNTSAIGLMSATSIIQGDWVDHGLVIRSNSSTSYNAIDPNLVIDANGDPWLAFGSWFDGIKITRLDKTTMKPTGTIYSIAKRSNGIEGAYIVYRNGVYTMFASIDNCCQGVNSTYKIVVGQSKSITGPYLDKNGVNMMNGGGTIFDAGNSVWKGPGGQSVYGTSVIARHAYDATDNGTPKLLINDLYWDSSGWPTY</sequence>
<comment type="caution">
    <text evidence="7">The sequence shown here is derived from an EMBL/GenBank/DDBJ whole genome shotgun (WGS) entry which is preliminary data.</text>
</comment>
<dbReference type="Proteomes" id="UP001597493">
    <property type="component" value="Unassembled WGS sequence"/>
</dbReference>
<dbReference type="Pfam" id="PF04616">
    <property type="entry name" value="Glyco_hydro_43"/>
    <property type="match status" value="1"/>
</dbReference>
<comment type="catalytic activity">
    <reaction evidence="5">
        <text>Endohydrolysis of (1-&gt;5)-alpha-arabinofuranosidic linkages in (1-&gt;5)-arabinans.</text>
        <dbReference type="EC" id="3.2.1.99"/>
    </reaction>
</comment>
<keyword evidence="6" id="KW-0732">Signal</keyword>
<dbReference type="GO" id="GO:0016787">
    <property type="term" value="F:hydrolase activity"/>
    <property type="evidence" value="ECO:0007669"/>
    <property type="project" value="UniProtKB-KW"/>
</dbReference>
<dbReference type="PANTHER" id="PTHR43301">
    <property type="entry name" value="ARABINAN ENDO-1,5-ALPHA-L-ARABINOSIDASE"/>
    <property type="match status" value="1"/>
</dbReference>
<evidence type="ECO:0000256" key="5">
    <source>
        <dbReference type="PIRNR" id="PIRNR026534"/>
    </source>
</evidence>
<name>A0ABW5QVK0_9BACL</name>
<accession>A0ABW5QVK0</accession>
<dbReference type="EMBL" id="JBHUMY010000007">
    <property type="protein sequence ID" value="MFD2660359.1"/>
    <property type="molecule type" value="Genomic_DNA"/>
</dbReference>
<reference evidence="8" key="1">
    <citation type="journal article" date="2019" name="Int. J. Syst. Evol. Microbiol.">
        <title>The Global Catalogue of Microorganisms (GCM) 10K type strain sequencing project: providing services to taxonomists for standard genome sequencing and annotation.</title>
        <authorList>
            <consortium name="The Broad Institute Genomics Platform"/>
            <consortium name="The Broad Institute Genome Sequencing Center for Infectious Disease"/>
            <person name="Wu L."/>
            <person name="Ma J."/>
        </authorList>
    </citation>
    <scope>NUCLEOTIDE SEQUENCE [LARGE SCALE GENOMIC DNA]</scope>
    <source>
        <strain evidence="8">TISTR 1827</strain>
    </source>
</reference>
<dbReference type="InterPro" id="IPR023296">
    <property type="entry name" value="Glyco_hydro_beta-prop_sf"/>
</dbReference>
<dbReference type="EC" id="3.2.1.99" evidence="5"/>
<comment type="similarity">
    <text evidence="2 5">Belongs to the glycosyl hydrolase 43 family.</text>
</comment>
<evidence type="ECO:0000256" key="1">
    <source>
        <dbReference type="ARBA" id="ARBA00004834"/>
    </source>
</evidence>
<evidence type="ECO:0000256" key="3">
    <source>
        <dbReference type="ARBA" id="ARBA00022801"/>
    </source>
</evidence>
<dbReference type="CDD" id="cd18829">
    <property type="entry name" value="GH43_BsArb43A-like"/>
    <property type="match status" value="1"/>
</dbReference>
<gene>
    <name evidence="7" type="ORF">ACFSW5_08735</name>
</gene>
<keyword evidence="4 5" id="KW-0326">Glycosidase</keyword>
<keyword evidence="8" id="KW-1185">Reference proteome</keyword>
<evidence type="ECO:0000256" key="4">
    <source>
        <dbReference type="ARBA" id="ARBA00023295"/>
    </source>
</evidence>
<dbReference type="RefSeq" id="WP_379271532.1">
    <property type="nucleotide sequence ID" value="NZ_JBHUGT010000046.1"/>
</dbReference>
<evidence type="ECO:0000256" key="2">
    <source>
        <dbReference type="ARBA" id="ARBA00009865"/>
    </source>
</evidence>
<dbReference type="InterPro" id="IPR050727">
    <property type="entry name" value="GH43_arabinanases"/>
</dbReference>
<feature type="signal peptide" evidence="6">
    <location>
        <begin position="1"/>
        <end position="31"/>
    </location>
</feature>
<dbReference type="PANTHER" id="PTHR43301:SF3">
    <property type="entry name" value="ARABINAN ENDO-1,5-ALPHA-L-ARABINOSIDASE A-RELATED"/>
    <property type="match status" value="1"/>
</dbReference>
<protein>
    <recommendedName>
        <fullName evidence="5">Endo-alpha-(1-&gt;5)-L-arabinanase</fullName>
        <ecNumber evidence="5">3.2.1.99</ecNumber>
    </recommendedName>
</protein>
<evidence type="ECO:0000256" key="6">
    <source>
        <dbReference type="SAM" id="SignalP"/>
    </source>
</evidence>
<dbReference type="PIRSF" id="PIRSF026534">
    <property type="entry name" value="Endo_alpha-L-arabinosidase"/>
    <property type="match status" value="1"/>
</dbReference>
<dbReference type="InterPro" id="IPR006710">
    <property type="entry name" value="Glyco_hydro_43"/>
</dbReference>
<evidence type="ECO:0000313" key="8">
    <source>
        <dbReference type="Proteomes" id="UP001597493"/>
    </source>
</evidence>
<feature type="chain" id="PRO_5046676555" description="Endo-alpha-(1-&gt;5)-L-arabinanase" evidence="6">
    <location>
        <begin position="32"/>
        <end position="319"/>
    </location>
</feature>
<organism evidence="7 8">
    <name type="scientific">Paenibacillus thailandensis</name>
    <dbReference type="NCBI Taxonomy" id="393250"/>
    <lineage>
        <taxon>Bacteria</taxon>
        <taxon>Bacillati</taxon>
        <taxon>Bacillota</taxon>
        <taxon>Bacilli</taxon>
        <taxon>Bacillales</taxon>
        <taxon>Paenibacillaceae</taxon>
        <taxon>Paenibacillus</taxon>
    </lineage>
</organism>
<comment type="pathway">
    <text evidence="1 5">Glycan metabolism; L-arabinan degradation.</text>
</comment>